<sequence>MWARKQLGFQLTEVSVTNKDFYTQLHKSNPGYGTSSSYLMDVILPLAADLKPARILDYGCGKSSLVEELAAQLGCASHRYDPCIPEYSTPPEGAFDLVLNTDVLEHVPEAELDAVLADIRTKSENVIFHIPTLYATALLADGSNAHCTVHSSVWWQEKLAQHFPYVEVLRSINNDQQFYVTWDVSAEARQNLKMVYRQRRRAHSVAKRKHILRMLRMRLLRGHVPKHELQNDIAGKRIAVVGNAQSLCAKDYGPEIDQHDIVIRINRGAIPHIKSHGQKLSWVATSLDIPKSFVYNQQAQRVIWTPAERSFSLPHWLAKHSDIVYLLKTAELKRYHARTEKKPSTGFRLLCLLEELGGYKQIDIYGFDFFASPTNTNHIEPEKARSDHDYDRESHEIQKWMARDPRVTLKS</sequence>
<evidence type="ECO:0000256" key="2">
    <source>
        <dbReference type="ARBA" id="ARBA00004308"/>
    </source>
</evidence>
<keyword evidence="5" id="KW-0812">Transmembrane</keyword>
<evidence type="ECO:0000256" key="1">
    <source>
        <dbReference type="ARBA" id="ARBA00004167"/>
    </source>
</evidence>
<dbReference type="AlphaFoldDB" id="A0A1I7DD76"/>
<keyword evidence="10" id="KW-1185">Reference proteome</keyword>
<evidence type="ECO:0000313" key="9">
    <source>
        <dbReference type="EMBL" id="SFU09556.1"/>
    </source>
</evidence>
<dbReference type="InterPro" id="IPR029063">
    <property type="entry name" value="SAM-dependent_MTases_sf"/>
</dbReference>
<dbReference type="GO" id="GO:0008168">
    <property type="term" value="F:methyltransferase activity"/>
    <property type="evidence" value="ECO:0007669"/>
    <property type="project" value="UniProtKB-KW"/>
</dbReference>
<evidence type="ECO:0000256" key="8">
    <source>
        <dbReference type="ARBA" id="ARBA00023180"/>
    </source>
</evidence>
<evidence type="ECO:0000256" key="3">
    <source>
        <dbReference type="ARBA" id="ARBA00022676"/>
    </source>
</evidence>
<dbReference type="EMBL" id="FPBD01000008">
    <property type="protein sequence ID" value="SFU09556.1"/>
    <property type="molecule type" value="Genomic_DNA"/>
</dbReference>
<evidence type="ECO:0000256" key="5">
    <source>
        <dbReference type="ARBA" id="ARBA00022692"/>
    </source>
</evidence>
<evidence type="ECO:0000256" key="6">
    <source>
        <dbReference type="ARBA" id="ARBA00022989"/>
    </source>
</evidence>
<reference evidence="10" key="1">
    <citation type="submission" date="2016-10" db="EMBL/GenBank/DDBJ databases">
        <authorList>
            <person name="Varghese N."/>
            <person name="Submissions S."/>
        </authorList>
    </citation>
    <scope>NUCLEOTIDE SEQUENCE [LARGE SCALE GENOMIC DNA]</scope>
    <source>
        <strain evidence="10">DSM 17465</strain>
    </source>
</reference>
<keyword evidence="3" id="KW-0328">Glycosyltransferase</keyword>
<name>A0A1I7DD76_9HYPH</name>
<evidence type="ECO:0000256" key="7">
    <source>
        <dbReference type="ARBA" id="ARBA00023136"/>
    </source>
</evidence>
<keyword evidence="6" id="KW-1133">Transmembrane helix</keyword>
<dbReference type="Gene3D" id="3.90.1480.20">
    <property type="entry name" value="Glycosyl transferase family 29"/>
    <property type="match status" value="1"/>
</dbReference>
<protein>
    <submittedName>
        <fullName evidence="9">Methyltransferase domain-containing protein</fullName>
    </submittedName>
</protein>
<dbReference type="Proteomes" id="UP000183371">
    <property type="component" value="Unassembled WGS sequence"/>
</dbReference>
<gene>
    <name evidence="9" type="ORF">SAMN05444141_108164</name>
</gene>
<dbReference type="GO" id="GO:0032259">
    <property type="term" value="P:methylation"/>
    <property type="evidence" value="ECO:0007669"/>
    <property type="project" value="UniProtKB-KW"/>
</dbReference>
<keyword evidence="9" id="KW-0489">Methyltransferase</keyword>
<accession>A0A1I7DD76</accession>
<keyword evidence="4 9" id="KW-0808">Transferase</keyword>
<dbReference type="GO" id="GO:0012505">
    <property type="term" value="C:endomembrane system"/>
    <property type="evidence" value="ECO:0007669"/>
    <property type="project" value="UniProtKB-SubCell"/>
</dbReference>
<dbReference type="InterPro" id="IPR001675">
    <property type="entry name" value="Glyco_trans_29"/>
</dbReference>
<comment type="subcellular location">
    <subcellularLocation>
        <location evidence="2">Endomembrane system</location>
    </subcellularLocation>
    <subcellularLocation>
        <location evidence="1">Membrane</location>
        <topology evidence="1">Single-pass membrane protein</topology>
    </subcellularLocation>
</comment>
<evidence type="ECO:0000256" key="4">
    <source>
        <dbReference type="ARBA" id="ARBA00022679"/>
    </source>
</evidence>
<dbReference type="GO" id="GO:0016020">
    <property type="term" value="C:membrane"/>
    <property type="evidence" value="ECO:0007669"/>
    <property type="project" value="UniProtKB-SubCell"/>
</dbReference>
<dbReference type="InterPro" id="IPR038578">
    <property type="entry name" value="GT29-like_sf"/>
</dbReference>
<keyword evidence="7" id="KW-0472">Membrane</keyword>
<evidence type="ECO:0000313" key="10">
    <source>
        <dbReference type="Proteomes" id="UP000183371"/>
    </source>
</evidence>
<keyword evidence="8" id="KW-0325">Glycoprotein</keyword>
<dbReference type="GO" id="GO:0008373">
    <property type="term" value="F:sialyltransferase activity"/>
    <property type="evidence" value="ECO:0007669"/>
    <property type="project" value="InterPro"/>
</dbReference>
<proteinExistence type="predicted"/>
<dbReference type="Gene3D" id="3.40.50.150">
    <property type="entry name" value="Vaccinia Virus protein VP39"/>
    <property type="match status" value="1"/>
</dbReference>
<dbReference type="Pfam" id="PF13489">
    <property type="entry name" value="Methyltransf_23"/>
    <property type="match status" value="1"/>
</dbReference>
<dbReference type="SUPFAM" id="SSF53335">
    <property type="entry name" value="S-adenosyl-L-methionine-dependent methyltransferases"/>
    <property type="match status" value="1"/>
</dbReference>
<dbReference type="Pfam" id="PF00777">
    <property type="entry name" value="Glyco_transf_29"/>
    <property type="match status" value="1"/>
</dbReference>
<organism evidence="9 10">
    <name type="scientific">Pseudovibrio denitrificans</name>
    <dbReference type="NCBI Taxonomy" id="258256"/>
    <lineage>
        <taxon>Bacteria</taxon>
        <taxon>Pseudomonadati</taxon>
        <taxon>Pseudomonadota</taxon>
        <taxon>Alphaproteobacteria</taxon>
        <taxon>Hyphomicrobiales</taxon>
        <taxon>Stappiaceae</taxon>
        <taxon>Pseudovibrio</taxon>
    </lineage>
</organism>